<organism evidence="1 2">
    <name type="scientific">Actinomadura pelletieri DSM 43383</name>
    <dbReference type="NCBI Taxonomy" id="1120940"/>
    <lineage>
        <taxon>Bacteria</taxon>
        <taxon>Bacillati</taxon>
        <taxon>Actinomycetota</taxon>
        <taxon>Actinomycetes</taxon>
        <taxon>Streptosporangiales</taxon>
        <taxon>Thermomonosporaceae</taxon>
        <taxon>Actinomadura</taxon>
    </lineage>
</organism>
<keyword evidence="2" id="KW-1185">Reference proteome</keyword>
<gene>
    <name evidence="1" type="ORF">BZB76_6395</name>
</gene>
<reference evidence="1 2" key="1">
    <citation type="submission" date="2018-10" db="EMBL/GenBank/DDBJ databases">
        <title>Genomic Encyclopedia of Archaeal and Bacterial Type Strains, Phase II (KMG-II): from individual species to whole genera.</title>
        <authorList>
            <person name="Goeker M."/>
        </authorList>
    </citation>
    <scope>NUCLEOTIDE SEQUENCE [LARGE SCALE GENOMIC DNA]</scope>
    <source>
        <strain evidence="1 2">DSM 43383</strain>
    </source>
</reference>
<proteinExistence type="predicted"/>
<dbReference type="EMBL" id="RBWU01000008">
    <property type="protein sequence ID" value="RKS68147.1"/>
    <property type="molecule type" value="Genomic_DNA"/>
</dbReference>
<evidence type="ECO:0000313" key="2">
    <source>
        <dbReference type="Proteomes" id="UP000274601"/>
    </source>
</evidence>
<dbReference type="Proteomes" id="UP000274601">
    <property type="component" value="Unassembled WGS sequence"/>
</dbReference>
<comment type="caution">
    <text evidence="1">The sequence shown here is derived from an EMBL/GenBank/DDBJ whole genome shotgun (WGS) entry which is preliminary data.</text>
</comment>
<protein>
    <submittedName>
        <fullName evidence="1">Uncharacterized protein</fullName>
    </submittedName>
</protein>
<accession>A0A495Q9K9</accession>
<name>A0A495Q9K9_9ACTN</name>
<sequence>MAMATLRCRHGPDCLACPGSGQKFWNQLKVSEFTKLYSLEVSEAARAKGHDGESYRLPQTLTFRYAGDAWLLDAVTAPVGGVPVPVQVEGP</sequence>
<dbReference type="AlphaFoldDB" id="A0A495Q9K9"/>
<evidence type="ECO:0000313" key="1">
    <source>
        <dbReference type="EMBL" id="RKS68147.1"/>
    </source>
</evidence>